<comment type="caution">
    <text evidence="3">The sequence shown here is derived from an EMBL/GenBank/DDBJ whole genome shotgun (WGS) entry which is preliminary data.</text>
</comment>
<gene>
    <name evidence="3" type="ORF">EEDITHA_LOCUS452</name>
</gene>
<feature type="region of interest" description="Disordered" evidence="1">
    <location>
        <begin position="268"/>
        <end position="300"/>
    </location>
</feature>
<dbReference type="Gene3D" id="3.30.60.30">
    <property type="match status" value="1"/>
</dbReference>
<evidence type="ECO:0000313" key="4">
    <source>
        <dbReference type="Proteomes" id="UP001153954"/>
    </source>
</evidence>
<feature type="signal peptide" evidence="2">
    <location>
        <begin position="1"/>
        <end position="17"/>
    </location>
</feature>
<organism evidence="3 4">
    <name type="scientific">Euphydryas editha</name>
    <name type="common">Edith's checkerspot</name>
    <dbReference type="NCBI Taxonomy" id="104508"/>
    <lineage>
        <taxon>Eukaryota</taxon>
        <taxon>Metazoa</taxon>
        <taxon>Ecdysozoa</taxon>
        <taxon>Arthropoda</taxon>
        <taxon>Hexapoda</taxon>
        <taxon>Insecta</taxon>
        <taxon>Pterygota</taxon>
        <taxon>Neoptera</taxon>
        <taxon>Endopterygota</taxon>
        <taxon>Lepidoptera</taxon>
        <taxon>Glossata</taxon>
        <taxon>Ditrysia</taxon>
        <taxon>Papilionoidea</taxon>
        <taxon>Nymphalidae</taxon>
        <taxon>Nymphalinae</taxon>
        <taxon>Euphydryas</taxon>
    </lineage>
</organism>
<feature type="region of interest" description="Disordered" evidence="1">
    <location>
        <begin position="454"/>
        <end position="483"/>
    </location>
</feature>
<reference evidence="3" key="1">
    <citation type="submission" date="2022-03" db="EMBL/GenBank/DDBJ databases">
        <authorList>
            <person name="Tunstrom K."/>
        </authorList>
    </citation>
    <scope>NUCLEOTIDE SEQUENCE</scope>
</reference>
<evidence type="ECO:0000313" key="3">
    <source>
        <dbReference type="EMBL" id="CAH2083823.1"/>
    </source>
</evidence>
<feature type="chain" id="PRO_5043572133" evidence="2">
    <location>
        <begin position="18"/>
        <end position="483"/>
    </location>
</feature>
<evidence type="ECO:0000256" key="2">
    <source>
        <dbReference type="SAM" id="SignalP"/>
    </source>
</evidence>
<accession>A0AAU9TCL7</accession>
<dbReference type="Proteomes" id="UP001153954">
    <property type="component" value="Unassembled WGS sequence"/>
</dbReference>
<name>A0AAU9TCL7_EUPED</name>
<dbReference type="EMBL" id="CAKOGL010000001">
    <property type="protein sequence ID" value="CAH2083823.1"/>
    <property type="molecule type" value="Genomic_DNA"/>
</dbReference>
<protein>
    <submittedName>
        <fullName evidence="3">Uncharacterized protein</fullName>
    </submittedName>
</protein>
<dbReference type="CDD" id="cd00104">
    <property type="entry name" value="KAZAL_FS"/>
    <property type="match status" value="1"/>
</dbReference>
<keyword evidence="4" id="KW-1185">Reference proteome</keyword>
<proteinExistence type="predicted"/>
<dbReference type="InterPro" id="IPR036058">
    <property type="entry name" value="Kazal_dom_sf"/>
</dbReference>
<feature type="compositionally biased region" description="Low complexity" evidence="1">
    <location>
        <begin position="272"/>
        <end position="285"/>
    </location>
</feature>
<dbReference type="SUPFAM" id="SSF100895">
    <property type="entry name" value="Kazal-type serine protease inhibitors"/>
    <property type="match status" value="1"/>
</dbReference>
<evidence type="ECO:0000256" key="1">
    <source>
        <dbReference type="SAM" id="MobiDB-lite"/>
    </source>
</evidence>
<keyword evidence="2" id="KW-0732">Signal</keyword>
<sequence length="483" mass="56797">MSTTLLILIVSINFIDCKNSKPFNQTRPSSKYDNPNFIRDRFHDEIWKPMMNEDWVNRFRKPYNPAWMDYCDPYHCNDYHKLACGLNRKTMRFKWFQSACHIILNNRCAKYRGTLQYDIIATKYCMQYVMHLRSSCVQDCPDYLDPVCGISSIDNRVVLFKNDCAFKRANCRSGLLEVLWTQETNLKITSTTLSQKERIQILKQKIDEEIIKNRKTKDLYPIDTIDHTLEDYEYVENEKLPITPIMELDTKKINEKFKLRTLKNKTSSVKQTTAKTETTTDSTSSGLRSKSKKNLRNEKKARVKKPIETFYRRQYNTDMLQEKLEWLHCQDTITPVLSGIKVNISNPKRLSPKDPNVLRFIQLLNVNTSAYSRDDIYSILYQISNLHLRLFQWDVVSLNMLLNVVIKERKHTFANLKHGIQDLFHNWRLDISNTSTLLRQARIFRPPCVRVSTFDGSTKSPKGTKYPKKGQTETTPCDDDEEC</sequence>
<dbReference type="AlphaFoldDB" id="A0AAU9TCL7"/>